<evidence type="ECO:0000256" key="1">
    <source>
        <dbReference type="ARBA" id="ARBA00004924"/>
    </source>
</evidence>
<dbReference type="Proteomes" id="UP000568839">
    <property type="component" value="Unassembled WGS sequence"/>
</dbReference>
<accession>A0A841PTH2</accession>
<dbReference type="InterPro" id="IPR022770">
    <property type="entry name" value="IucA/IucC-like_C"/>
</dbReference>
<dbReference type="GO" id="GO:0019290">
    <property type="term" value="P:siderophore biosynthetic process"/>
    <property type="evidence" value="ECO:0007669"/>
    <property type="project" value="InterPro"/>
</dbReference>
<gene>
    <name evidence="5" type="ORF">HNR44_003068</name>
</gene>
<feature type="domain" description="Aerobactin siderophore biosynthesis IucA/IucC-like C-terminal" evidence="4">
    <location>
        <begin position="404"/>
        <end position="571"/>
    </location>
</feature>
<evidence type="ECO:0000259" key="3">
    <source>
        <dbReference type="Pfam" id="PF04183"/>
    </source>
</evidence>
<evidence type="ECO:0000256" key="2">
    <source>
        <dbReference type="ARBA" id="ARBA00007832"/>
    </source>
</evidence>
<dbReference type="PANTHER" id="PTHR34384">
    <property type="entry name" value="L-2,3-DIAMINOPROPANOATE--CITRATE LIGASE"/>
    <property type="match status" value="1"/>
</dbReference>
<dbReference type="Pfam" id="PF06276">
    <property type="entry name" value="FhuF"/>
    <property type="match status" value="1"/>
</dbReference>
<dbReference type="InterPro" id="IPR007310">
    <property type="entry name" value="Aerobactin_biosyn_IucA/IucC_N"/>
</dbReference>
<dbReference type="RefSeq" id="WP_184405143.1">
    <property type="nucleotide sequence ID" value="NZ_JACHHJ010000005.1"/>
</dbReference>
<reference evidence="5 6" key="1">
    <citation type="submission" date="2020-08" db="EMBL/GenBank/DDBJ databases">
        <title>Genomic Encyclopedia of Type Strains, Phase IV (KMG-IV): sequencing the most valuable type-strain genomes for metagenomic binning, comparative biology and taxonomic classification.</title>
        <authorList>
            <person name="Goeker M."/>
        </authorList>
    </citation>
    <scope>NUCLEOTIDE SEQUENCE [LARGE SCALE GENOMIC DNA]</scope>
    <source>
        <strain evidence="5 6">DSM 21769</strain>
    </source>
</reference>
<dbReference type="AlphaFoldDB" id="A0A841PTH2"/>
<organism evidence="5 6">
    <name type="scientific">Geomicrobium halophilum</name>
    <dbReference type="NCBI Taxonomy" id="549000"/>
    <lineage>
        <taxon>Bacteria</taxon>
        <taxon>Bacillati</taxon>
        <taxon>Bacillota</taxon>
        <taxon>Bacilli</taxon>
        <taxon>Bacillales</taxon>
        <taxon>Geomicrobium</taxon>
    </lineage>
</organism>
<dbReference type="InterPro" id="IPR037455">
    <property type="entry name" value="LucA/IucC-like"/>
</dbReference>
<dbReference type="GO" id="GO:0016881">
    <property type="term" value="F:acid-amino acid ligase activity"/>
    <property type="evidence" value="ECO:0007669"/>
    <property type="project" value="UniProtKB-ARBA"/>
</dbReference>
<sequence length="594" mass="68843">MPSQIPIFAPKRSTIAEVKDRIMRQTVEAFMFEGILETEQKGANWEIKGKTKTGNDVIYTFNAERKWSFNRVKVKPYSFLREASSCTDLHLFLEEVVQNNIEGAQVDSFIQEVLETFAKDAQSKQQQREPLPFYEVTYDELESELIEGHSYHPSYKSRMGFSLADNASYGPEFNRPLSICWLAIEPNQAAIAQSAENEIARVIHEHLSLEEQERFRQVLLNKEAEKRSMIWMPVHPWQWEHHLQNKLTEPLAEGKVIFLGYSKPVYRAQQSIRSLGHRTNPKAAYVKLPLSITNTSSSRILASHTIQNAPKISDWLQALVDEDEFLQKKSFALLRETVGASYQGEEGSDIPSERLYGTLGVIYRENISNYVNKEETAFPLNAVTHMQKNQIPMIQPIIDHYGAEAWCEALVETVLTPLIHLLLIHGVALEAHAQNIILVLEKGWPRRILVKDLHDGVRFVPEELLEPERMPFLCSEPEAHRSVNRYSFIKAETSAEVRDYLYDALFFICMTELAFFFERYSISEERFWQLCRRVILLHQREFPEYQGRFEQFDLFAADINIEEMTKRRLYGDGALHFRIVSNPLREAGEVHDEI</sequence>
<evidence type="ECO:0000313" key="6">
    <source>
        <dbReference type="Proteomes" id="UP000568839"/>
    </source>
</evidence>
<proteinExistence type="inferred from homology"/>
<dbReference type="Gene3D" id="3.30.310.280">
    <property type="match status" value="1"/>
</dbReference>
<name>A0A841PTH2_9BACL</name>
<dbReference type="Gene3D" id="6.10.250.3370">
    <property type="match status" value="1"/>
</dbReference>
<comment type="caution">
    <text evidence="5">The sequence shown here is derived from an EMBL/GenBank/DDBJ whole genome shotgun (WGS) entry which is preliminary data.</text>
</comment>
<comment type="pathway">
    <text evidence="1">Siderophore biosynthesis.</text>
</comment>
<dbReference type="PANTHER" id="PTHR34384:SF6">
    <property type="entry name" value="STAPHYLOFERRIN B SYNTHASE"/>
    <property type="match status" value="1"/>
</dbReference>
<feature type="domain" description="Aerobactin siderophore biosynthesis IucA/IucC N-terminal" evidence="3">
    <location>
        <begin position="138"/>
        <end position="385"/>
    </location>
</feature>
<evidence type="ECO:0000313" key="5">
    <source>
        <dbReference type="EMBL" id="MBB6451074.1"/>
    </source>
</evidence>
<comment type="similarity">
    <text evidence="2">Belongs to the IucA/IucC family.</text>
</comment>
<keyword evidence="6" id="KW-1185">Reference proteome</keyword>
<dbReference type="EMBL" id="JACHHJ010000005">
    <property type="protein sequence ID" value="MBB6451074.1"/>
    <property type="molecule type" value="Genomic_DNA"/>
</dbReference>
<dbReference type="Gene3D" id="1.10.510.40">
    <property type="match status" value="1"/>
</dbReference>
<evidence type="ECO:0000259" key="4">
    <source>
        <dbReference type="Pfam" id="PF06276"/>
    </source>
</evidence>
<protein>
    <submittedName>
        <fullName evidence="5">Siderophore synthetase component</fullName>
    </submittedName>
</protein>
<dbReference type="Pfam" id="PF04183">
    <property type="entry name" value="IucA_IucC"/>
    <property type="match status" value="1"/>
</dbReference>